<dbReference type="GO" id="GO:0032025">
    <property type="term" value="P:response to cobalt ion"/>
    <property type="evidence" value="ECO:0007669"/>
    <property type="project" value="TreeGrafter"/>
</dbReference>
<keyword evidence="5" id="KW-1003">Cell membrane</keyword>
<dbReference type="GO" id="GO:0010045">
    <property type="term" value="P:response to nickel cation"/>
    <property type="evidence" value="ECO:0007669"/>
    <property type="project" value="TreeGrafter"/>
</dbReference>
<feature type="transmembrane region" description="Helical" evidence="13">
    <location>
        <begin position="449"/>
        <end position="467"/>
    </location>
</feature>
<gene>
    <name evidence="15" type="ORF">FJR48_06950</name>
</gene>
<feature type="transmembrane region" description="Helical" evidence="13">
    <location>
        <begin position="381"/>
        <end position="401"/>
    </location>
</feature>
<proteinExistence type="inferred from homology"/>
<evidence type="ECO:0000256" key="2">
    <source>
        <dbReference type="ARBA" id="ARBA00004651"/>
    </source>
</evidence>
<sequence length="468" mass="52714">MTIKTIIFTALLSYNLFACATCALMVPTAEVKLQLDIKDKSVKNIHFVWEFSDIYIDEIRAQYDKNKNSKLDKEELDIILDIKNNYLQNKNMLSKIKLIDSNENSKTLSPVYENFSLHIKNNQLIYTFDGKVDASLQEKSRLSFVFEDDEAFFSFVVTDINTTSKEPFYEANPYLFTANILFSYSGFNDKKIQVQKKNKTVDASSDINKTLVKEKLSQENILKKSIEKIKSLFESIKDESNPLTYISLLLFAYIYGVVHALGPGHGKTLVASYFLTNDKSYLKALFISLAIGVVHTFSAFFLTLAIYFFIDALFAQFIDNAVFYTTKISALIIIFIAVYLLLKKHKLYKELAKPKFTFSTAPHPQTCGCGSCKVDKDSTDAALIISAGIIPCPGTITIFIFSLSLGLYYAGFLSALVMSLGMSTIIFLSAVLSVYMRKKTDTNLKVKKFLEYGSLSIILILGLILLIG</sequence>
<evidence type="ECO:0000256" key="12">
    <source>
        <dbReference type="ARBA" id="ARBA00023285"/>
    </source>
</evidence>
<keyword evidence="11 13" id="KW-0472">Membrane</keyword>
<comment type="subcellular location">
    <subcellularLocation>
        <location evidence="2 13">Cell membrane</location>
        <topology evidence="2 13">Multi-pass membrane protein</topology>
    </subcellularLocation>
</comment>
<keyword evidence="16" id="KW-1185">Reference proteome</keyword>
<evidence type="ECO:0000313" key="15">
    <source>
        <dbReference type="EMBL" id="QFR49481.1"/>
    </source>
</evidence>
<evidence type="ECO:0000256" key="8">
    <source>
        <dbReference type="ARBA" id="ARBA00022989"/>
    </source>
</evidence>
<accession>A0A5P8P1J0</accession>
<keyword evidence="9" id="KW-0406">Ion transport</keyword>
<dbReference type="InterPro" id="IPR051224">
    <property type="entry name" value="NiCoT_RcnA"/>
</dbReference>
<name>A0A5P8P1J0_9BACT</name>
<evidence type="ECO:0000256" key="5">
    <source>
        <dbReference type="ARBA" id="ARBA00022475"/>
    </source>
</evidence>
<keyword evidence="3" id="KW-0171">Cobalt transport</keyword>
<organism evidence="15 16">
    <name type="scientific">Sulfurimonas lithotrophica</name>
    <dbReference type="NCBI Taxonomy" id="2590022"/>
    <lineage>
        <taxon>Bacteria</taxon>
        <taxon>Pseudomonadati</taxon>
        <taxon>Campylobacterota</taxon>
        <taxon>Epsilonproteobacteria</taxon>
        <taxon>Campylobacterales</taxon>
        <taxon>Sulfurimonadaceae</taxon>
        <taxon>Sulfurimonas</taxon>
    </lineage>
</organism>
<dbReference type="EMBL" id="CP043617">
    <property type="protein sequence ID" value="QFR49481.1"/>
    <property type="molecule type" value="Genomic_DNA"/>
</dbReference>
<evidence type="ECO:0000256" key="7">
    <source>
        <dbReference type="ARBA" id="ARBA00022692"/>
    </source>
</evidence>
<evidence type="ECO:0000256" key="11">
    <source>
        <dbReference type="ARBA" id="ARBA00023136"/>
    </source>
</evidence>
<dbReference type="GO" id="GO:0015099">
    <property type="term" value="F:nickel cation transmembrane transporter activity"/>
    <property type="evidence" value="ECO:0007669"/>
    <property type="project" value="UniProtKB-UniRule"/>
</dbReference>
<dbReference type="Pfam" id="PF03824">
    <property type="entry name" value="NicO"/>
    <property type="match status" value="1"/>
</dbReference>
<dbReference type="PANTHER" id="PTHR40659">
    <property type="entry name" value="NICKEL/COBALT EFFLUX SYSTEM RCNA"/>
    <property type="match status" value="1"/>
</dbReference>
<evidence type="ECO:0000256" key="1">
    <source>
        <dbReference type="ARBA" id="ARBA00002510"/>
    </source>
</evidence>
<evidence type="ECO:0000256" key="3">
    <source>
        <dbReference type="ARBA" id="ARBA00022426"/>
    </source>
</evidence>
<reference evidence="15 16" key="1">
    <citation type="submission" date="2019-09" db="EMBL/GenBank/DDBJ databases">
        <title>Sulfurimonas gotlandica sp. nov., a chemoautotrophic and psychrotolerant epsilonproteobacterium isolated from a pelagic redoxcline, and an emended description of the genus Sulfurimonas.</title>
        <authorList>
            <person name="Wang S."/>
            <person name="Jiang L."/>
            <person name="Shao S."/>
        </authorList>
    </citation>
    <scope>NUCLEOTIDE SEQUENCE [LARGE SCALE GENOMIC DNA]</scope>
    <source>
        <strain evidence="15 16">GYSZ_1</strain>
    </source>
</reference>
<evidence type="ECO:0000313" key="16">
    <source>
        <dbReference type="Proteomes" id="UP000326944"/>
    </source>
</evidence>
<keyword evidence="7 13" id="KW-0812">Transmembrane</keyword>
<evidence type="ECO:0000256" key="14">
    <source>
        <dbReference type="SAM" id="SignalP"/>
    </source>
</evidence>
<dbReference type="GO" id="GO:0005886">
    <property type="term" value="C:plasma membrane"/>
    <property type="evidence" value="ECO:0007669"/>
    <property type="project" value="UniProtKB-SubCell"/>
</dbReference>
<keyword evidence="6" id="KW-0533">Nickel</keyword>
<feature type="transmembrane region" description="Helical" evidence="13">
    <location>
        <begin position="322"/>
        <end position="342"/>
    </location>
</feature>
<dbReference type="RefSeq" id="WP_152307425.1">
    <property type="nucleotide sequence ID" value="NZ_CP043617.1"/>
</dbReference>
<dbReference type="AlphaFoldDB" id="A0A5P8P1J0"/>
<feature type="transmembrane region" description="Helical" evidence="13">
    <location>
        <begin position="284"/>
        <end position="310"/>
    </location>
</feature>
<feature type="signal peptide" evidence="14">
    <location>
        <begin position="1"/>
        <end position="20"/>
    </location>
</feature>
<comment type="similarity">
    <text evidence="13">Belongs to the NiCoT transporter (TC 2.A.52) family.</text>
</comment>
<dbReference type="InterPro" id="IPR011541">
    <property type="entry name" value="Ni/Co_transpt_high_affinity"/>
</dbReference>
<dbReference type="Pfam" id="PF06226">
    <property type="entry name" value="DUF1007"/>
    <property type="match status" value="1"/>
</dbReference>
<keyword evidence="8 13" id="KW-1133">Transmembrane helix</keyword>
<keyword evidence="10" id="KW-0921">Nickel transport</keyword>
<keyword evidence="14" id="KW-0732">Signal</keyword>
<dbReference type="Proteomes" id="UP000326944">
    <property type="component" value="Chromosome"/>
</dbReference>
<keyword evidence="12" id="KW-0170">Cobalt</keyword>
<keyword evidence="4 13" id="KW-0813">Transport</keyword>
<dbReference type="InterPro" id="IPR010412">
    <property type="entry name" value="DUF1007"/>
</dbReference>
<evidence type="ECO:0000256" key="9">
    <source>
        <dbReference type="ARBA" id="ARBA00023065"/>
    </source>
</evidence>
<evidence type="ECO:0000256" key="10">
    <source>
        <dbReference type="ARBA" id="ARBA00023112"/>
    </source>
</evidence>
<evidence type="ECO:0000256" key="13">
    <source>
        <dbReference type="RuleBase" id="RU362101"/>
    </source>
</evidence>
<feature type="transmembrane region" description="Helical" evidence="13">
    <location>
        <begin position="243"/>
        <end position="263"/>
    </location>
</feature>
<dbReference type="KEGG" id="sulg:FJR48_06950"/>
<dbReference type="OrthoDB" id="9812956at2"/>
<evidence type="ECO:0000256" key="6">
    <source>
        <dbReference type="ARBA" id="ARBA00022596"/>
    </source>
</evidence>
<comment type="function">
    <text evidence="1">Efflux system for nickel and cobalt.</text>
</comment>
<evidence type="ECO:0000256" key="4">
    <source>
        <dbReference type="ARBA" id="ARBA00022448"/>
    </source>
</evidence>
<dbReference type="GO" id="GO:0006824">
    <property type="term" value="P:cobalt ion transport"/>
    <property type="evidence" value="ECO:0007669"/>
    <property type="project" value="UniProtKB-KW"/>
</dbReference>
<protein>
    <recommendedName>
        <fullName evidence="13">Nickel/cobalt efflux system</fullName>
    </recommendedName>
</protein>
<feature type="chain" id="PRO_5024898069" description="Nickel/cobalt efflux system" evidence="14">
    <location>
        <begin position="21"/>
        <end position="468"/>
    </location>
</feature>
<dbReference type="GO" id="GO:0046583">
    <property type="term" value="F:monoatomic cation efflux transmembrane transporter activity"/>
    <property type="evidence" value="ECO:0007669"/>
    <property type="project" value="TreeGrafter"/>
</dbReference>
<feature type="transmembrane region" description="Helical" evidence="13">
    <location>
        <begin position="407"/>
        <end position="437"/>
    </location>
</feature>
<dbReference type="PANTHER" id="PTHR40659:SF1">
    <property type="entry name" value="NICKEL_COBALT EFFLUX SYSTEM RCNA"/>
    <property type="match status" value="1"/>
</dbReference>